<evidence type="ECO:0000256" key="3">
    <source>
        <dbReference type="ARBA" id="ARBA00022448"/>
    </source>
</evidence>
<name>A0A1J7BEE8_9ACTN</name>
<dbReference type="PANTHER" id="PTHR30472:SF1">
    <property type="entry name" value="FE(3+) DICITRATE TRANSPORT SYSTEM PERMEASE PROTEIN FECC-RELATED"/>
    <property type="match status" value="1"/>
</dbReference>
<dbReference type="Pfam" id="PF01032">
    <property type="entry name" value="FecCD"/>
    <property type="match status" value="1"/>
</dbReference>
<feature type="transmembrane region" description="Helical" evidence="8">
    <location>
        <begin position="298"/>
        <end position="321"/>
    </location>
</feature>
<organism evidence="9 10">
    <name type="scientific">Mangrovactinospora gilvigrisea</name>
    <dbReference type="NCBI Taxonomy" id="1428644"/>
    <lineage>
        <taxon>Bacteria</taxon>
        <taxon>Bacillati</taxon>
        <taxon>Actinomycetota</taxon>
        <taxon>Actinomycetes</taxon>
        <taxon>Kitasatosporales</taxon>
        <taxon>Streptomycetaceae</taxon>
        <taxon>Mangrovactinospora</taxon>
    </lineage>
</organism>
<evidence type="ECO:0000313" key="10">
    <source>
        <dbReference type="Proteomes" id="UP000243342"/>
    </source>
</evidence>
<evidence type="ECO:0000256" key="2">
    <source>
        <dbReference type="ARBA" id="ARBA00007935"/>
    </source>
</evidence>
<dbReference type="OrthoDB" id="9782305at2"/>
<protein>
    <submittedName>
        <fullName evidence="9">Iron ABC transporter permease</fullName>
    </submittedName>
</protein>
<sequence>MSAPALAAPGGASAAPAPSRPRATRRRLLWVLAAVVLLALVTLLSLAVGARAIPPSHVIDAILHGGSSNDALVVRTQRLPRTIVGLVVGASLGVAGAVMQGITRNPIAEPGVLGISNGAAGGVVCAIVLFDVHSLTGYVWFGFAGALIAAICVYAVASAGPGGSTPVKLALSGAAFAALLGSVISGVMSTQAQALDEYRFWLVGSLGGRGWDVALQVLPFLGVGLVLVFAVARGLDALALGEDAARGLGQNVALVRGVGALGATVLTGSAVAAAGPIAFVGLVVPHAARRLVGTGHRWVLAMAALLGPAMLVVSDVIGRVLFPPSEVPAGVMTALMGVPVLVALVRGRKVIAS</sequence>
<evidence type="ECO:0000256" key="6">
    <source>
        <dbReference type="ARBA" id="ARBA00022989"/>
    </source>
</evidence>
<feature type="transmembrane region" description="Helical" evidence="8">
    <location>
        <begin position="169"/>
        <end position="193"/>
    </location>
</feature>
<keyword evidence="6 8" id="KW-1133">Transmembrane helix</keyword>
<keyword evidence="3" id="KW-0813">Transport</keyword>
<keyword evidence="4" id="KW-1003">Cell membrane</keyword>
<accession>A0A1J7BEE8</accession>
<dbReference type="SUPFAM" id="SSF81345">
    <property type="entry name" value="ABC transporter involved in vitamin B12 uptake, BtuC"/>
    <property type="match status" value="1"/>
</dbReference>
<comment type="caution">
    <text evidence="9">The sequence shown here is derived from an EMBL/GenBank/DDBJ whole genome shotgun (WGS) entry which is preliminary data.</text>
</comment>
<comment type="subcellular location">
    <subcellularLocation>
        <location evidence="1">Cell membrane</location>
        <topology evidence="1">Multi-pass membrane protein</topology>
    </subcellularLocation>
</comment>
<dbReference type="GO" id="GO:0033214">
    <property type="term" value="P:siderophore-iron import into cell"/>
    <property type="evidence" value="ECO:0007669"/>
    <property type="project" value="TreeGrafter"/>
</dbReference>
<evidence type="ECO:0000256" key="4">
    <source>
        <dbReference type="ARBA" id="ARBA00022475"/>
    </source>
</evidence>
<dbReference type="InterPro" id="IPR037294">
    <property type="entry name" value="ABC_BtuC-like"/>
</dbReference>
<dbReference type="GO" id="GO:0005886">
    <property type="term" value="C:plasma membrane"/>
    <property type="evidence" value="ECO:0007669"/>
    <property type="project" value="UniProtKB-SubCell"/>
</dbReference>
<evidence type="ECO:0000256" key="8">
    <source>
        <dbReference type="SAM" id="Phobius"/>
    </source>
</evidence>
<evidence type="ECO:0000256" key="5">
    <source>
        <dbReference type="ARBA" id="ARBA00022692"/>
    </source>
</evidence>
<dbReference type="CDD" id="cd06550">
    <property type="entry name" value="TM_ABC_iron-siderophores_like"/>
    <property type="match status" value="1"/>
</dbReference>
<evidence type="ECO:0000256" key="7">
    <source>
        <dbReference type="ARBA" id="ARBA00023136"/>
    </source>
</evidence>
<evidence type="ECO:0000256" key="1">
    <source>
        <dbReference type="ARBA" id="ARBA00004651"/>
    </source>
</evidence>
<proteinExistence type="inferred from homology"/>
<feature type="transmembrane region" description="Helical" evidence="8">
    <location>
        <begin position="138"/>
        <end position="157"/>
    </location>
</feature>
<feature type="transmembrane region" description="Helical" evidence="8">
    <location>
        <begin position="213"/>
        <end position="232"/>
    </location>
</feature>
<keyword evidence="10" id="KW-1185">Reference proteome</keyword>
<gene>
    <name evidence="9" type="ORF">BIV57_12860</name>
</gene>
<keyword evidence="5 8" id="KW-0812">Transmembrane</keyword>
<feature type="transmembrane region" description="Helical" evidence="8">
    <location>
        <begin position="28"/>
        <end position="48"/>
    </location>
</feature>
<comment type="similarity">
    <text evidence="2">Belongs to the binding-protein-dependent transport system permease family. FecCD subfamily.</text>
</comment>
<keyword evidence="7 8" id="KW-0472">Membrane</keyword>
<dbReference type="FunFam" id="1.10.3470.10:FF:000001">
    <property type="entry name" value="Vitamin B12 ABC transporter permease BtuC"/>
    <property type="match status" value="1"/>
</dbReference>
<dbReference type="STRING" id="1428644.BIV57_12860"/>
<dbReference type="RefSeq" id="WP_071656953.1">
    <property type="nucleotide sequence ID" value="NZ_MLCF01000064.1"/>
</dbReference>
<dbReference type="InterPro" id="IPR000522">
    <property type="entry name" value="ABC_transptr_permease_BtuC"/>
</dbReference>
<feature type="transmembrane region" description="Helical" evidence="8">
    <location>
        <begin position="327"/>
        <end position="345"/>
    </location>
</feature>
<feature type="transmembrane region" description="Helical" evidence="8">
    <location>
        <begin position="82"/>
        <end position="99"/>
    </location>
</feature>
<dbReference type="Proteomes" id="UP000243342">
    <property type="component" value="Unassembled WGS sequence"/>
</dbReference>
<dbReference type="EMBL" id="MLCF01000064">
    <property type="protein sequence ID" value="OIV37051.1"/>
    <property type="molecule type" value="Genomic_DNA"/>
</dbReference>
<evidence type="ECO:0000313" key="9">
    <source>
        <dbReference type="EMBL" id="OIV37051.1"/>
    </source>
</evidence>
<dbReference type="Gene3D" id="1.10.3470.10">
    <property type="entry name" value="ABC transporter involved in vitamin B12 uptake, BtuC"/>
    <property type="match status" value="1"/>
</dbReference>
<reference evidence="9 10" key="1">
    <citation type="submission" date="2016-10" db="EMBL/GenBank/DDBJ databases">
        <title>Genome sequence of Streptomyces gilvigriseus MUSC 26.</title>
        <authorList>
            <person name="Lee L.-H."/>
            <person name="Ser H.-L."/>
        </authorList>
    </citation>
    <scope>NUCLEOTIDE SEQUENCE [LARGE SCALE GENOMIC DNA]</scope>
    <source>
        <strain evidence="9 10">MUSC 26</strain>
    </source>
</reference>
<dbReference type="AlphaFoldDB" id="A0A1J7BEE8"/>
<dbReference type="PANTHER" id="PTHR30472">
    <property type="entry name" value="FERRIC ENTEROBACTIN TRANSPORT SYSTEM PERMEASE PROTEIN"/>
    <property type="match status" value="1"/>
</dbReference>
<dbReference type="GO" id="GO:0022857">
    <property type="term" value="F:transmembrane transporter activity"/>
    <property type="evidence" value="ECO:0007669"/>
    <property type="project" value="InterPro"/>
</dbReference>
<feature type="transmembrane region" description="Helical" evidence="8">
    <location>
        <begin position="111"/>
        <end position="132"/>
    </location>
</feature>